<evidence type="ECO:0000313" key="2">
    <source>
        <dbReference type="WBParaSite" id="SSTP_0000641600.1"/>
    </source>
</evidence>
<accession>A0A0K0EA88</accession>
<evidence type="ECO:0000256" key="1">
    <source>
        <dbReference type="SAM" id="MobiDB-lite"/>
    </source>
</evidence>
<dbReference type="WBParaSite" id="SSTP_0000641600.1">
    <property type="protein sequence ID" value="SSTP_0000641600.1"/>
    <property type="gene ID" value="SSTP_0000641600"/>
</dbReference>
<feature type="region of interest" description="Disordered" evidence="1">
    <location>
        <begin position="69"/>
        <end position="97"/>
    </location>
</feature>
<sequence>MAQLRQPDYQVIQPIYGSRRRNRNFLNQLNTYIENNLSQHTIKRVCKSFRVRYAFPTQIIIVQNCRNSSIRRNSSRRNSNRRNSLNNGNSRRNSLAE</sequence>
<organism evidence="2">
    <name type="scientific">Strongyloides stercoralis</name>
    <name type="common">Threadworm</name>
    <dbReference type="NCBI Taxonomy" id="6248"/>
    <lineage>
        <taxon>Eukaryota</taxon>
        <taxon>Metazoa</taxon>
        <taxon>Ecdysozoa</taxon>
        <taxon>Nematoda</taxon>
        <taxon>Chromadorea</taxon>
        <taxon>Rhabditida</taxon>
        <taxon>Tylenchina</taxon>
        <taxon>Panagrolaimomorpha</taxon>
        <taxon>Strongyloidoidea</taxon>
        <taxon>Strongyloididae</taxon>
        <taxon>Strongyloides</taxon>
    </lineage>
</organism>
<reference evidence="2" key="1">
    <citation type="submission" date="2015-08" db="UniProtKB">
        <authorList>
            <consortium name="WormBaseParasite"/>
        </authorList>
    </citation>
    <scope>IDENTIFICATION</scope>
</reference>
<dbReference type="AlphaFoldDB" id="A0A0K0EA88"/>
<feature type="compositionally biased region" description="Low complexity" evidence="1">
    <location>
        <begin position="81"/>
        <end position="97"/>
    </location>
</feature>
<proteinExistence type="predicted"/>
<protein>
    <submittedName>
        <fullName evidence="2">HTH_Tnp_Tc3_2 domain-containing protein</fullName>
    </submittedName>
</protein>
<name>A0A0K0EA88_STRER</name>